<dbReference type="Gene3D" id="3.50.50.60">
    <property type="entry name" value="FAD/NAD(P)-binding domain"/>
    <property type="match status" value="1"/>
</dbReference>
<dbReference type="SUPFAM" id="SSF54373">
    <property type="entry name" value="FAD-linked reductases, C-terminal domain"/>
    <property type="match status" value="1"/>
</dbReference>
<dbReference type="InterPro" id="IPR036188">
    <property type="entry name" value="FAD/NAD-bd_sf"/>
</dbReference>
<comment type="caution">
    <text evidence="3">The sequence shown here is derived from an EMBL/GenBank/DDBJ whole genome shotgun (WGS) entry which is preliminary data.</text>
</comment>
<dbReference type="AlphaFoldDB" id="A0A1Q8EUW3"/>
<evidence type="ECO:0000259" key="2">
    <source>
        <dbReference type="Pfam" id="PF01266"/>
    </source>
</evidence>
<dbReference type="GO" id="GO:0016491">
    <property type="term" value="F:oxidoreductase activity"/>
    <property type="evidence" value="ECO:0007669"/>
    <property type="project" value="UniProtKB-KW"/>
</dbReference>
<dbReference type="Proteomes" id="UP000185578">
    <property type="component" value="Unassembled WGS sequence"/>
</dbReference>
<proteinExistence type="predicted"/>
<dbReference type="SUPFAM" id="SSF51905">
    <property type="entry name" value="FAD/NAD(P)-binding domain"/>
    <property type="match status" value="1"/>
</dbReference>
<dbReference type="InterPro" id="IPR006076">
    <property type="entry name" value="FAD-dep_OxRdtase"/>
</dbReference>
<dbReference type="RefSeq" id="WP_075118327.1">
    <property type="nucleotide sequence ID" value="NZ_MSCT01000006.1"/>
</dbReference>
<dbReference type="GO" id="GO:0005737">
    <property type="term" value="C:cytoplasm"/>
    <property type="evidence" value="ECO:0007669"/>
    <property type="project" value="TreeGrafter"/>
</dbReference>
<organism evidence="3 4">
    <name type="scientific">Pseudomonas chlororaphis</name>
    <dbReference type="NCBI Taxonomy" id="587753"/>
    <lineage>
        <taxon>Bacteria</taxon>
        <taxon>Pseudomonadati</taxon>
        <taxon>Pseudomonadota</taxon>
        <taxon>Gammaproteobacteria</taxon>
        <taxon>Pseudomonadales</taxon>
        <taxon>Pseudomonadaceae</taxon>
        <taxon>Pseudomonas</taxon>
    </lineage>
</organism>
<sequence length="379" mass="39726">MSQPAEADALVIGGGIVGAACAHEMARRGLRVRVLDNASGGATGAGMGHLVAMDDNPAELALSHYSIGLWNQLRTRLPAACAYRNCGTLWLAADNAEMDLARAKQAALAEHGVAGELLDGAALGALEPMLRKHLGGALKIPGDGILYAPATAHWLLHETPGVSCERATVRAIAAHRVELDDGRVLRAEYVVLANGLAARDLLPALPLRAKKGHLLITDRYPRQVSHQLVELGYAASAHASNGTSVAFNVQPRPTGQLLIGSSRQFDTLDPAIDADVLAPMLQRAVAYLPGLAQLNGIRAWTGFRAATPDGLPILGRHPQEKGLWLAVGHEGLGVTTAPGSGRLLASLMLGERPDIDAFAYRPERFATLAALPPAPGTAP</sequence>
<evidence type="ECO:0000313" key="4">
    <source>
        <dbReference type="Proteomes" id="UP000185578"/>
    </source>
</evidence>
<dbReference type="Pfam" id="PF01266">
    <property type="entry name" value="DAO"/>
    <property type="match status" value="1"/>
</dbReference>
<evidence type="ECO:0000313" key="3">
    <source>
        <dbReference type="EMBL" id="OLF55580.1"/>
    </source>
</evidence>
<dbReference type="OrthoDB" id="9806257at2"/>
<dbReference type="EMBL" id="MSCT01000006">
    <property type="protein sequence ID" value="OLF55580.1"/>
    <property type="molecule type" value="Genomic_DNA"/>
</dbReference>
<keyword evidence="1" id="KW-0560">Oxidoreductase</keyword>
<evidence type="ECO:0000256" key="1">
    <source>
        <dbReference type="ARBA" id="ARBA00023002"/>
    </source>
</evidence>
<feature type="domain" description="FAD dependent oxidoreductase" evidence="2">
    <location>
        <begin position="8"/>
        <end position="347"/>
    </location>
</feature>
<gene>
    <name evidence="3" type="ORF">BTN82_06430</name>
</gene>
<dbReference type="Gene3D" id="3.30.9.10">
    <property type="entry name" value="D-Amino Acid Oxidase, subunit A, domain 2"/>
    <property type="match status" value="1"/>
</dbReference>
<reference evidence="3 4" key="1">
    <citation type="submission" date="2016-12" db="EMBL/GenBank/DDBJ databases">
        <authorList>
            <person name="Song W.-J."/>
            <person name="Kurnit D.M."/>
        </authorList>
    </citation>
    <scope>NUCLEOTIDE SEQUENCE [LARGE SCALE GENOMIC DNA]</scope>
    <source>
        <strain evidence="3 4">PCL1601</strain>
    </source>
</reference>
<protein>
    <submittedName>
        <fullName evidence="3">D-amino-acid oxidase</fullName>
    </submittedName>
</protein>
<name>A0A1Q8EUW3_9PSED</name>
<dbReference type="PANTHER" id="PTHR13847:SF287">
    <property type="entry name" value="FAD-DEPENDENT OXIDOREDUCTASE DOMAIN-CONTAINING PROTEIN 1"/>
    <property type="match status" value="1"/>
</dbReference>
<dbReference type="PANTHER" id="PTHR13847">
    <property type="entry name" value="SARCOSINE DEHYDROGENASE-RELATED"/>
    <property type="match status" value="1"/>
</dbReference>
<accession>A0A1Q8EUW3</accession>